<comment type="cofactor">
    <cofactor evidence="1 9">
        <name>adenosylcob(III)alamin</name>
        <dbReference type="ChEBI" id="CHEBI:18408"/>
    </cofactor>
</comment>
<gene>
    <name evidence="9" type="primary">icmF</name>
    <name evidence="12" type="ORF">F0P93_06855</name>
</gene>
<dbReference type="GO" id="GO:0034784">
    <property type="term" value="F:pivalyl-CoA mutase activity"/>
    <property type="evidence" value="ECO:0007669"/>
    <property type="project" value="InterPro"/>
</dbReference>
<dbReference type="GO" id="GO:0005525">
    <property type="term" value="F:GTP binding"/>
    <property type="evidence" value="ECO:0007669"/>
    <property type="project" value="UniProtKB-UniRule"/>
</dbReference>
<comment type="cofactor">
    <cofactor evidence="9">
        <name>Mg(2+)</name>
        <dbReference type="ChEBI" id="CHEBI:18420"/>
    </cofactor>
</comment>
<keyword evidence="6 9" id="KW-0143">Chaperone</keyword>
<feature type="binding site" evidence="9">
    <location>
        <position position="931"/>
    </location>
    <ligand>
        <name>substrate</name>
    </ligand>
</feature>
<dbReference type="InterPro" id="IPR006158">
    <property type="entry name" value="Cobalamin-bd"/>
</dbReference>
<name>A0A5N1JPP7_9BACT</name>
<feature type="binding site" evidence="9">
    <location>
        <position position="847"/>
    </location>
    <ligand>
        <name>substrate</name>
    </ligand>
</feature>
<protein>
    <recommendedName>
        <fullName evidence="9">Fused isobutyryl-CoA mutase</fullName>
    </recommendedName>
    <domain>
        <recommendedName>
            <fullName evidence="9">Isobutyryl-CoA mutase</fullName>
            <shortName evidence="9">ICM</shortName>
            <ecNumber evidence="9">5.4.99.13</ecNumber>
        </recommendedName>
    </domain>
    <domain>
        <recommendedName>
            <fullName evidence="9">P-loop GTPase</fullName>
            <ecNumber evidence="9">3.6.5.-</ecNumber>
        </recommendedName>
        <alternativeName>
            <fullName evidence="9">G-protein chaperone</fullName>
        </alternativeName>
    </domain>
</protein>
<dbReference type="FunFam" id="3.40.50.280:FF:000005">
    <property type="entry name" value="Fused isobutyryl-CoA mutase"/>
    <property type="match status" value="1"/>
</dbReference>
<dbReference type="InterPro" id="IPR033669">
    <property type="entry name" value="IcmF"/>
</dbReference>
<dbReference type="GO" id="GO:0031419">
    <property type="term" value="F:cobalamin binding"/>
    <property type="evidence" value="ECO:0007669"/>
    <property type="project" value="UniProtKB-UniRule"/>
</dbReference>
<feature type="binding site" evidence="9">
    <location>
        <position position="936"/>
    </location>
    <ligand>
        <name>substrate</name>
    </ligand>
</feature>
<feature type="binding site" evidence="9">
    <location>
        <position position="259"/>
    </location>
    <ligand>
        <name>GTP</name>
        <dbReference type="ChEBI" id="CHEBI:37565"/>
    </ligand>
</feature>
<keyword evidence="9" id="KW-0460">Magnesium</keyword>
<dbReference type="EC" id="3.6.5.-" evidence="9"/>
<dbReference type="AlphaFoldDB" id="A0A5N1JPP7"/>
<feature type="binding site" evidence="9">
    <location>
        <position position="1048"/>
    </location>
    <ligand>
        <name>GTP</name>
        <dbReference type="ChEBI" id="CHEBI:37565"/>
    </ligand>
</feature>
<evidence type="ECO:0000256" key="7">
    <source>
        <dbReference type="ARBA" id="ARBA00023235"/>
    </source>
</evidence>
<dbReference type="InterPro" id="IPR052040">
    <property type="entry name" value="GTPase/Isobutyryl-CoA_mutase"/>
</dbReference>
<dbReference type="Pfam" id="PF03308">
    <property type="entry name" value="MeaB"/>
    <property type="match status" value="1"/>
</dbReference>
<keyword evidence="5 9" id="KW-0342">GTP-binding</keyword>
<keyword evidence="7 9" id="KW-0413">Isomerase</keyword>
<feature type="region of interest" description="Disordered" evidence="10">
    <location>
        <begin position="491"/>
        <end position="514"/>
    </location>
</feature>
<dbReference type="GO" id="GO:0047727">
    <property type="term" value="F:isobutyryl-CoA mutase activity"/>
    <property type="evidence" value="ECO:0007669"/>
    <property type="project" value="UniProtKB-UniRule"/>
</dbReference>
<feature type="binding site" evidence="9">
    <location>
        <position position="308"/>
    </location>
    <ligand>
        <name>Mg(2+)</name>
        <dbReference type="ChEBI" id="CHEBI:18420"/>
        <label>2</label>
    </ligand>
</feature>
<organism evidence="12 13">
    <name type="scientific">Larkinella humicola</name>
    <dbReference type="NCBI Taxonomy" id="2607654"/>
    <lineage>
        <taxon>Bacteria</taxon>
        <taxon>Pseudomonadati</taxon>
        <taxon>Bacteroidota</taxon>
        <taxon>Cytophagia</taxon>
        <taxon>Cytophagales</taxon>
        <taxon>Spirosomataceae</taxon>
        <taxon>Larkinella</taxon>
    </lineage>
</organism>
<feature type="binding site" evidence="9">
    <location>
        <begin position="214"/>
        <end position="219"/>
    </location>
    <ligand>
        <name>GTP</name>
        <dbReference type="ChEBI" id="CHEBI:37565"/>
    </ligand>
</feature>
<comment type="caution">
    <text evidence="9">Lacks conserved residue(s) required for the propagation of feature annotation.</text>
</comment>
<dbReference type="PANTHER" id="PTHR43087">
    <property type="entry name" value="LYSINE/ARGININE/ORNITHINE TRANSPORT SYSTEM KINASE"/>
    <property type="match status" value="1"/>
</dbReference>
<comment type="catalytic activity">
    <reaction evidence="9">
        <text>GTP + H2O = GDP + phosphate + H(+)</text>
        <dbReference type="Rhea" id="RHEA:19669"/>
        <dbReference type="ChEBI" id="CHEBI:15377"/>
        <dbReference type="ChEBI" id="CHEBI:15378"/>
        <dbReference type="ChEBI" id="CHEBI:37565"/>
        <dbReference type="ChEBI" id="CHEBI:43474"/>
        <dbReference type="ChEBI" id="CHEBI:58189"/>
    </reaction>
</comment>
<feature type="binding site" evidence="9">
    <location>
        <position position="1167"/>
    </location>
    <ligand>
        <name>GTP</name>
        <dbReference type="ChEBI" id="CHEBI:37565"/>
    </ligand>
</feature>
<feature type="binding site" evidence="9">
    <location>
        <position position="309"/>
    </location>
    <ligand>
        <name>Mg(2+)</name>
        <dbReference type="ChEBI" id="CHEBI:18420"/>
        <label>2</label>
    </ligand>
</feature>
<dbReference type="Gene3D" id="3.40.50.300">
    <property type="entry name" value="P-loop containing nucleotide triphosphate hydrolases"/>
    <property type="match status" value="1"/>
</dbReference>
<evidence type="ECO:0000256" key="4">
    <source>
        <dbReference type="ARBA" id="ARBA00022801"/>
    </source>
</evidence>
<feature type="binding site" evidence="9">
    <location>
        <position position="896"/>
    </location>
    <ligand>
        <name>substrate</name>
    </ligand>
</feature>
<dbReference type="SUPFAM" id="SSF52242">
    <property type="entry name" value="Cobalamin (vitamin B12)-binding domain"/>
    <property type="match status" value="1"/>
</dbReference>
<evidence type="ECO:0000313" key="12">
    <source>
        <dbReference type="EMBL" id="KAA9357447.1"/>
    </source>
</evidence>
<feature type="binding site" evidence="9">
    <location>
        <position position="256"/>
    </location>
    <ligand>
        <name>Mg(2+)</name>
        <dbReference type="ChEBI" id="CHEBI:18420"/>
        <label>1</label>
        <note>catalytic</note>
    </ligand>
</feature>
<feature type="binding site" evidence="9">
    <location>
        <position position="218"/>
    </location>
    <ligand>
        <name>Mg(2+)</name>
        <dbReference type="ChEBI" id="CHEBI:18420"/>
        <label>1</label>
        <note>catalytic</note>
    </ligand>
</feature>
<dbReference type="SUPFAM" id="SSF52540">
    <property type="entry name" value="P-loop containing nucleoside triphosphate hydrolases"/>
    <property type="match status" value="1"/>
</dbReference>
<evidence type="ECO:0000256" key="10">
    <source>
        <dbReference type="SAM" id="MobiDB-lite"/>
    </source>
</evidence>
<dbReference type="InterPro" id="IPR027417">
    <property type="entry name" value="P-loop_NTPase"/>
</dbReference>
<dbReference type="GO" id="GO:0000287">
    <property type="term" value="F:magnesium ion binding"/>
    <property type="evidence" value="ECO:0007669"/>
    <property type="project" value="UniProtKB-UniRule"/>
</dbReference>
<dbReference type="PROSITE" id="PS51332">
    <property type="entry name" value="B12_BINDING"/>
    <property type="match status" value="1"/>
</dbReference>
<dbReference type="EMBL" id="VTWS01000001">
    <property type="protein sequence ID" value="KAA9357447.1"/>
    <property type="molecule type" value="Genomic_DNA"/>
</dbReference>
<keyword evidence="9" id="KW-0479">Metal-binding</keyword>
<dbReference type="SUPFAM" id="SSF51703">
    <property type="entry name" value="Cobalamin (vitamin B12)-dependent enzymes"/>
    <property type="match status" value="1"/>
</dbReference>
<comment type="caution">
    <text evidence="12">The sequence shown here is derived from an EMBL/GenBank/DDBJ whole genome shotgun (WGS) entry which is preliminary data.</text>
</comment>
<evidence type="ECO:0000259" key="11">
    <source>
        <dbReference type="PROSITE" id="PS51332"/>
    </source>
</evidence>
<comment type="catalytic activity">
    <reaction evidence="9">
        <text>2-methylpropanoyl-CoA = butanoyl-CoA</text>
        <dbReference type="Rhea" id="RHEA:13141"/>
        <dbReference type="ChEBI" id="CHEBI:57338"/>
        <dbReference type="ChEBI" id="CHEBI:57371"/>
        <dbReference type="EC" id="5.4.99.13"/>
    </reaction>
</comment>
<accession>A0A5N1JPP7</accession>
<comment type="domain">
    <text evidence="9">Is composed of four functional domains: the N-terminal 5'-deoxyadenosylcobalamin binding region that is homologous to the small subunit of ICM (IcmB), a middle P-loop GTPase domain (MeaI) that likely acts as a chaperone for ICM, a structured linker region involved in dimer formation, and a C-terminal part that is homologous to the large substrate-binding subunit of ICM (IcmA).</text>
</comment>
<sequence>MVSQQTNKPYQPRHPIRIVTAASLFDGHDAAINIMRRIMQASGAEVIHLGHNRSVAEIVDCAIQEDVQGIAVTSYQGGHVEFFKYMIDLLRERKAAHIKVFGGGGGTILPAEIDELHQYGVTRLYSPDDGRTMGLQGMINDLLEHCDHPTGTADHLAKLNGQLASLAQTKDVNLIGELISVAENEPESYEKIDQSFQQTDRGSIPVLGITGTGGAGKSSLVDELVRRFLLTNPDKTIAIISVDPSKRKTGGALLGDRIRMNAIHPDLAAGRVYMRSLATRQANLALSKHVRDAIEICQQARFDLIIIETSGIGQSDTEITEHSDVSLYVMTAEYGAATQLEKIDMLDFADVIAINKFDKRGSLDAMRDVRKQYRRNHAVTNPGIWELPDDELPIFGTIASQFNDAGMNALFSKLMQLVQQKTGTHFLNQVLLTQSSATASAIIPAERVRYLAEIVETSDQYDAFVKEQVVIARKMYQIDGVLKTLSAVEDPDSGLGDTNSIQPLSGSSTADRVSDDRVTPDLQALYADLENRLHHDCRRLLEDWPALKQKYRADTYQYQVRDKTIHQSLFSTSLSGLRIPKISLPTYEDWGDILHWLLTENVPGEFPYAAGVFPLKREGEDPARMFAGEGGPERTNRRFHYVSKGMPAKRLSTAFDSVTLYGEDPDYRPDIYGKIGNSGVNICTLDDAKKLYSGFNLCDPATSVSMTINGPAPMLLGFFLNAAIDQQCELYLRQTGPQPPDEGMETVEANSPFSGLGSKVAYQGELPNGNTGLGLMLLGTTGDQVLPKEVYEKIKADTLRQVRGTVQADILKEDQAQNTCIFSTEFALRMMGDIQQYFTDRQVRNFYSVSISGYHIAEAGANPISQLAFTLSNGFTFVEYYLARGMKIDDFAPNLSFFFSNGMDPEYSVLGRVARRIWAKAMKYKYKGNERSQKLKYHIQTSGRSLHAQEIAFNDIRTTLQALSALSDNCNSLHTNAYDEAITTPTEESVRRAMAIQLIINKEFGLSRHENPLQGSFGMEELTDLVEQAVLNEFRSLNERGGVLGAMERMYQRSKIQDESMVYEMQKHSGKLPIIGVNTFLDPNGSPTSIPQEVIRSTDDEKRYAIESRKAFQERNREAANAVLKQIQQTALTNGNIFEALMEATKVCSLGQLSRALYEVGGQYRRNM</sequence>
<keyword evidence="9" id="KW-0511">Multifunctional enzyme</keyword>
<dbReference type="InterPro" id="IPR036724">
    <property type="entry name" value="Cobalamin-bd_sf"/>
</dbReference>
<evidence type="ECO:0000256" key="1">
    <source>
        <dbReference type="ARBA" id="ARBA00001922"/>
    </source>
</evidence>
<dbReference type="HAMAP" id="MF_02050">
    <property type="entry name" value="IcmF"/>
    <property type="match status" value="1"/>
</dbReference>
<evidence type="ECO:0000256" key="9">
    <source>
        <dbReference type="HAMAP-Rule" id="MF_02050"/>
    </source>
</evidence>
<feature type="binding site" evidence="9">
    <location>
        <begin position="355"/>
        <end position="358"/>
    </location>
    <ligand>
        <name>GTP</name>
        <dbReference type="ChEBI" id="CHEBI:37565"/>
    </ligand>
</feature>
<dbReference type="Pfam" id="PF01642">
    <property type="entry name" value="MM_CoA_mutase"/>
    <property type="match status" value="2"/>
</dbReference>
<feature type="binding site" evidence="9">
    <location>
        <position position="650"/>
    </location>
    <ligand>
        <name>substrate</name>
    </ligand>
</feature>
<feature type="binding site" evidence="9">
    <location>
        <position position="242"/>
    </location>
    <ligand>
        <name>Mg(2+)</name>
        <dbReference type="ChEBI" id="CHEBI:18420"/>
        <label>2</label>
    </ligand>
</feature>
<dbReference type="Gene3D" id="3.40.50.280">
    <property type="entry name" value="Cobalamin-binding domain"/>
    <property type="match status" value="1"/>
</dbReference>
<feature type="binding site" evidence="9">
    <location>
        <position position="308"/>
    </location>
    <ligand>
        <name>Mg(2+)</name>
        <dbReference type="ChEBI" id="CHEBI:18420"/>
        <label>1</label>
        <note>catalytic</note>
    </ligand>
</feature>
<dbReference type="InterPro" id="IPR006099">
    <property type="entry name" value="MeMalonylCoA_mutase_a/b_cat"/>
</dbReference>
<feature type="binding site" evidence="9">
    <location>
        <position position="243"/>
    </location>
    <ligand>
        <name>Mg(2+)</name>
        <dbReference type="ChEBI" id="CHEBI:18420"/>
        <label>2</label>
    </ligand>
</feature>
<dbReference type="PANTHER" id="PTHR43087:SF1">
    <property type="entry name" value="LAO_AO TRANSPORT SYSTEM ATPASE"/>
    <property type="match status" value="1"/>
</dbReference>
<dbReference type="Proteomes" id="UP000326344">
    <property type="component" value="Unassembled WGS sequence"/>
</dbReference>
<evidence type="ECO:0000256" key="3">
    <source>
        <dbReference type="ARBA" id="ARBA00022741"/>
    </source>
</evidence>
<dbReference type="Pfam" id="PF02310">
    <property type="entry name" value="B12-binding"/>
    <property type="match status" value="1"/>
</dbReference>
<evidence type="ECO:0000256" key="6">
    <source>
        <dbReference type="ARBA" id="ARBA00023186"/>
    </source>
</evidence>
<dbReference type="RefSeq" id="WP_150875587.1">
    <property type="nucleotide sequence ID" value="NZ_VTWS01000001.1"/>
</dbReference>
<dbReference type="GO" id="GO:0006637">
    <property type="term" value="P:acyl-CoA metabolic process"/>
    <property type="evidence" value="ECO:0007669"/>
    <property type="project" value="UniProtKB-UniRule"/>
</dbReference>
<comment type="subunit">
    <text evidence="9">Homodimer.</text>
</comment>
<proteinExistence type="inferred from homology"/>
<evidence type="ECO:0000256" key="2">
    <source>
        <dbReference type="ARBA" id="ARBA00022628"/>
    </source>
</evidence>
<comment type="function">
    <text evidence="9">Catalyzes the reversible interconversion of isobutyryl-CoA and n-butyryl-CoA, using radical chemistry. Also exhibits GTPase activity, associated with its G-protein domain (MeaI) that functions as a chaperone that assists cofactor delivery and proper holo-enzyme assembly.</text>
</comment>
<reference evidence="12 13" key="1">
    <citation type="submission" date="2019-09" db="EMBL/GenBank/DDBJ databases">
        <title>Genome Sequence of Larkinella sp MA1.</title>
        <authorList>
            <person name="Srinivasan S."/>
        </authorList>
    </citation>
    <scope>NUCLEOTIDE SEQUENCE [LARGE SCALE GENOMIC DNA]</scope>
    <source>
        <strain evidence="12 13">MA1</strain>
    </source>
</reference>
<feature type="compositionally biased region" description="Polar residues" evidence="10">
    <location>
        <begin position="496"/>
        <end position="511"/>
    </location>
</feature>
<evidence type="ECO:0000256" key="8">
    <source>
        <dbReference type="ARBA" id="ARBA00023285"/>
    </source>
</evidence>
<feature type="binding site" description="axial binding residue" evidence="9">
    <location>
        <position position="28"/>
    </location>
    <ligand>
        <name>adenosylcob(III)alamin</name>
        <dbReference type="ChEBI" id="CHEBI:18408"/>
    </ligand>
    <ligandPart>
        <name>Co</name>
        <dbReference type="ChEBI" id="CHEBI:27638"/>
    </ligandPart>
</feature>
<feature type="binding site" evidence="9">
    <location>
        <position position="256"/>
    </location>
    <ligand>
        <name>Mg(2+)</name>
        <dbReference type="ChEBI" id="CHEBI:18420"/>
        <label>2</label>
    </ligand>
</feature>
<dbReference type="CDD" id="cd02071">
    <property type="entry name" value="MM_CoA_mut_B12_BD"/>
    <property type="match status" value="1"/>
</dbReference>
<dbReference type="Gene3D" id="3.20.20.240">
    <property type="entry name" value="Methylmalonyl-CoA mutase"/>
    <property type="match status" value="1"/>
</dbReference>
<feature type="binding site" evidence="9">
    <location>
        <position position="803"/>
    </location>
    <ligand>
        <name>substrate</name>
    </ligand>
</feature>
<keyword evidence="8 9" id="KW-0170">Cobalt</keyword>
<keyword evidence="3 9" id="KW-0547">Nucleotide-binding</keyword>
<evidence type="ECO:0000256" key="5">
    <source>
        <dbReference type="ARBA" id="ARBA00023134"/>
    </source>
</evidence>
<dbReference type="EC" id="5.4.99.13" evidence="9"/>
<evidence type="ECO:0000313" key="13">
    <source>
        <dbReference type="Proteomes" id="UP000326344"/>
    </source>
</evidence>
<keyword evidence="13" id="KW-1185">Reference proteome</keyword>
<comment type="similarity">
    <text evidence="9">Belongs to the IcmF family.</text>
</comment>
<keyword evidence="2 9" id="KW-0846">Cobalamin</keyword>
<dbReference type="GO" id="GO:0003924">
    <property type="term" value="F:GTPase activity"/>
    <property type="evidence" value="ECO:0007669"/>
    <property type="project" value="UniProtKB-UniRule"/>
</dbReference>
<dbReference type="InterPro" id="IPR016176">
    <property type="entry name" value="Cbl-dep_enz_cat"/>
</dbReference>
<keyword evidence="4 9" id="KW-0378">Hydrolase</keyword>
<feature type="domain" description="B12-binding" evidence="11">
    <location>
        <begin position="15"/>
        <end position="153"/>
    </location>
</feature>